<gene>
    <name evidence="2" type="ORF">CLUMA_CG021127</name>
</gene>
<reference evidence="2 3" key="1">
    <citation type="submission" date="2015-04" db="EMBL/GenBank/DDBJ databases">
        <authorList>
            <person name="Syromyatnikov M.Y."/>
            <person name="Popov V.N."/>
        </authorList>
    </citation>
    <scope>NUCLEOTIDE SEQUENCE [LARGE SCALE GENOMIC DNA]</scope>
</reference>
<organism evidence="2 3">
    <name type="scientific">Clunio marinus</name>
    <dbReference type="NCBI Taxonomy" id="568069"/>
    <lineage>
        <taxon>Eukaryota</taxon>
        <taxon>Metazoa</taxon>
        <taxon>Ecdysozoa</taxon>
        <taxon>Arthropoda</taxon>
        <taxon>Hexapoda</taxon>
        <taxon>Insecta</taxon>
        <taxon>Pterygota</taxon>
        <taxon>Neoptera</taxon>
        <taxon>Endopterygota</taxon>
        <taxon>Diptera</taxon>
        <taxon>Nematocera</taxon>
        <taxon>Chironomoidea</taxon>
        <taxon>Chironomidae</taxon>
        <taxon>Clunio</taxon>
    </lineage>
</organism>
<evidence type="ECO:0000313" key="2">
    <source>
        <dbReference type="EMBL" id="CRL08229.1"/>
    </source>
</evidence>
<accession>A0A1J1J727</accession>
<evidence type="ECO:0000256" key="1">
    <source>
        <dbReference type="SAM" id="SignalP"/>
    </source>
</evidence>
<evidence type="ECO:0000313" key="3">
    <source>
        <dbReference type="Proteomes" id="UP000183832"/>
    </source>
</evidence>
<feature type="chain" id="PRO_5012498292" evidence="1">
    <location>
        <begin position="18"/>
        <end position="206"/>
    </location>
</feature>
<dbReference type="Pfam" id="PF06477">
    <property type="entry name" value="DUF1091"/>
    <property type="match status" value="1"/>
</dbReference>
<dbReference type="OrthoDB" id="7786537at2759"/>
<dbReference type="Proteomes" id="UP000183832">
    <property type="component" value="Unassembled WGS sequence"/>
</dbReference>
<dbReference type="EMBL" id="CVRI01000074">
    <property type="protein sequence ID" value="CRL08229.1"/>
    <property type="molecule type" value="Genomic_DNA"/>
</dbReference>
<dbReference type="AlphaFoldDB" id="A0A1J1J727"/>
<protein>
    <submittedName>
        <fullName evidence="2">CLUMA_CG021127, isoform A</fullName>
    </submittedName>
</protein>
<dbReference type="PANTHER" id="PTHR20898">
    <property type="entry name" value="DAEDALUS ON 3-RELATED-RELATED"/>
    <property type="match status" value="1"/>
</dbReference>
<feature type="signal peptide" evidence="1">
    <location>
        <begin position="1"/>
        <end position="17"/>
    </location>
</feature>
<name>A0A1J1J727_9DIPT</name>
<sequence length="206" mass="24353">MKFVILTLTIFFGNTLSWGGYKINFEYSDLEYDENLFNMEVQMKRADDKTVVNVRAEQFEDIQDPIFIHVAHFEKVNNEYNHLINTSLNACNFMSRAKSHPIVRLVMKELLRSSNFPTSCPIKKARFKSYEEILILAMYYLIFQGIYYMKDFILNDDLLPPFLPLGNFMSIIRATRSIDDNEMALVRMIMYVNIDYPKEKKGLKFF</sequence>
<proteinExistence type="predicted"/>
<keyword evidence="3" id="KW-1185">Reference proteome</keyword>
<dbReference type="InterPro" id="IPR010512">
    <property type="entry name" value="DUF1091"/>
</dbReference>
<dbReference type="SMART" id="SM00697">
    <property type="entry name" value="DM8"/>
    <property type="match status" value="1"/>
</dbReference>
<keyword evidence="1" id="KW-0732">Signal</keyword>